<dbReference type="InterPro" id="IPR051332">
    <property type="entry name" value="Fosfomycin_Res_Enzymes"/>
</dbReference>
<proteinExistence type="predicted"/>
<dbReference type="PANTHER" id="PTHR36113:SF6">
    <property type="entry name" value="FOSFOMYCIN RESISTANCE PROTEIN FOSX"/>
    <property type="match status" value="1"/>
</dbReference>
<dbReference type="CDD" id="cd08352">
    <property type="entry name" value="VOC_Bs_YwkD_like"/>
    <property type="match status" value="1"/>
</dbReference>
<evidence type="ECO:0000256" key="1">
    <source>
        <dbReference type="ARBA" id="ARBA00022723"/>
    </source>
</evidence>
<protein>
    <submittedName>
        <fullName evidence="3">Glyoxylase I family protein</fullName>
    </submittedName>
</protein>
<accession>A0ABR6RFE9</accession>
<sequence length="132" mass="14635">MSNPLGACGLHHVALIASDYARSKAFYTDILGCTVLAEEYRTARDSWKLDLAVPGGGQLELFSFPSPPPRVSRPEACGLRHLAIAVQAVEAARTYLVLQGVECEEIRRDEATDKRFFFFSDPDGLPLEIYEM</sequence>
<dbReference type="InterPro" id="IPR004360">
    <property type="entry name" value="Glyas_Fos-R_dOase_dom"/>
</dbReference>
<organism evidence="3 4">
    <name type="scientific">Comamonas odontotermitis</name>
    <dbReference type="NCBI Taxonomy" id="379895"/>
    <lineage>
        <taxon>Bacteria</taxon>
        <taxon>Pseudomonadati</taxon>
        <taxon>Pseudomonadota</taxon>
        <taxon>Betaproteobacteria</taxon>
        <taxon>Burkholderiales</taxon>
        <taxon>Comamonadaceae</taxon>
        <taxon>Comamonas</taxon>
    </lineage>
</organism>
<dbReference type="Gene3D" id="3.10.180.10">
    <property type="entry name" value="2,3-Dihydroxybiphenyl 1,2-Dioxygenase, domain 1"/>
    <property type="match status" value="1"/>
</dbReference>
<dbReference type="EMBL" id="JACHKZ010000010">
    <property type="protein sequence ID" value="MBB6577880.1"/>
    <property type="molecule type" value="Genomic_DNA"/>
</dbReference>
<dbReference type="Proteomes" id="UP000562492">
    <property type="component" value="Unassembled WGS sequence"/>
</dbReference>
<keyword evidence="1" id="KW-0479">Metal-binding</keyword>
<comment type="caution">
    <text evidence="3">The sequence shown here is derived from an EMBL/GenBank/DDBJ whole genome shotgun (WGS) entry which is preliminary data.</text>
</comment>
<feature type="domain" description="VOC" evidence="2">
    <location>
        <begin position="9"/>
        <end position="132"/>
    </location>
</feature>
<dbReference type="NCBIfam" id="NF008551">
    <property type="entry name" value="PRK11478.1"/>
    <property type="match status" value="1"/>
</dbReference>
<evidence type="ECO:0000313" key="4">
    <source>
        <dbReference type="Proteomes" id="UP000562492"/>
    </source>
</evidence>
<evidence type="ECO:0000313" key="3">
    <source>
        <dbReference type="EMBL" id="MBB6577880.1"/>
    </source>
</evidence>
<dbReference type="Pfam" id="PF00903">
    <property type="entry name" value="Glyoxalase"/>
    <property type="match status" value="1"/>
</dbReference>
<keyword evidence="4" id="KW-1185">Reference proteome</keyword>
<dbReference type="PROSITE" id="PS51819">
    <property type="entry name" value="VOC"/>
    <property type="match status" value="1"/>
</dbReference>
<dbReference type="RefSeq" id="WP_184707761.1">
    <property type="nucleotide sequence ID" value="NZ_JACHKZ010000010.1"/>
</dbReference>
<dbReference type="InterPro" id="IPR029068">
    <property type="entry name" value="Glyas_Bleomycin-R_OHBP_Dase"/>
</dbReference>
<dbReference type="InterPro" id="IPR037478">
    <property type="entry name" value="YwkD-like_dom"/>
</dbReference>
<dbReference type="InterPro" id="IPR037523">
    <property type="entry name" value="VOC_core"/>
</dbReference>
<dbReference type="PANTHER" id="PTHR36113">
    <property type="entry name" value="LYASE, PUTATIVE-RELATED-RELATED"/>
    <property type="match status" value="1"/>
</dbReference>
<evidence type="ECO:0000259" key="2">
    <source>
        <dbReference type="PROSITE" id="PS51819"/>
    </source>
</evidence>
<gene>
    <name evidence="3" type="ORF">HNP33_001948</name>
</gene>
<reference evidence="3 4" key="1">
    <citation type="submission" date="2020-08" db="EMBL/GenBank/DDBJ databases">
        <title>Functional genomics of gut bacteria from endangered species of beetles.</title>
        <authorList>
            <person name="Carlos-Shanley C."/>
        </authorList>
    </citation>
    <scope>NUCLEOTIDE SEQUENCE [LARGE SCALE GENOMIC DNA]</scope>
    <source>
        <strain evidence="3 4">S00124</strain>
    </source>
</reference>
<name>A0ABR6RFE9_9BURK</name>
<dbReference type="SUPFAM" id="SSF54593">
    <property type="entry name" value="Glyoxalase/Bleomycin resistance protein/Dihydroxybiphenyl dioxygenase"/>
    <property type="match status" value="1"/>
</dbReference>